<name>A0ABY7EG86_MYAAR</name>
<evidence type="ECO:0000259" key="1">
    <source>
        <dbReference type="PROSITE" id="PS50041"/>
    </source>
</evidence>
<protein>
    <submittedName>
        <fullName evidence="2">CLC4E-like protein</fullName>
    </submittedName>
</protein>
<reference evidence="2" key="1">
    <citation type="submission" date="2022-11" db="EMBL/GenBank/DDBJ databases">
        <title>Centuries of genome instability and evolution in soft-shell clam transmissible cancer (bioRxiv).</title>
        <authorList>
            <person name="Hart S.F.M."/>
            <person name="Yonemitsu M.A."/>
            <person name="Giersch R.M."/>
            <person name="Beal B.F."/>
            <person name="Arriagada G."/>
            <person name="Davis B.W."/>
            <person name="Ostrander E.A."/>
            <person name="Goff S.P."/>
            <person name="Metzger M.J."/>
        </authorList>
    </citation>
    <scope>NUCLEOTIDE SEQUENCE</scope>
    <source>
        <strain evidence="2">MELC-2E11</strain>
        <tissue evidence="2">Siphon/mantle</tissue>
    </source>
</reference>
<proteinExistence type="predicted"/>
<gene>
    <name evidence="2" type="ORF">MAR_018853</name>
</gene>
<dbReference type="PROSITE" id="PS50041">
    <property type="entry name" value="C_TYPE_LECTIN_2"/>
    <property type="match status" value="1"/>
</dbReference>
<accession>A0ABY7EG86</accession>
<dbReference type="InterPro" id="IPR016187">
    <property type="entry name" value="CTDL_fold"/>
</dbReference>
<keyword evidence="3" id="KW-1185">Reference proteome</keyword>
<evidence type="ECO:0000313" key="2">
    <source>
        <dbReference type="EMBL" id="WAR08895.1"/>
    </source>
</evidence>
<dbReference type="InterPro" id="IPR001304">
    <property type="entry name" value="C-type_lectin-like"/>
</dbReference>
<feature type="domain" description="C-type lectin" evidence="1">
    <location>
        <begin position="73"/>
        <end position="183"/>
    </location>
</feature>
<dbReference type="Proteomes" id="UP001164746">
    <property type="component" value="Chromosome 6"/>
</dbReference>
<dbReference type="Gene3D" id="3.10.100.10">
    <property type="entry name" value="Mannose-Binding Protein A, subunit A"/>
    <property type="match status" value="1"/>
</dbReference>
<dbReference type="SMART" id="SM00034">
    <property type="entry name" value="CLECT"/>
    <property type="match status" value="1"/>
</dbReference>
<dbReference type="InterPro" id="IPR016186">
    <property type="entry name" value="C-type_lectin-like/link_sf"/>
</dbReference>
<evidence type="ECO:0000313" key="3">
    <source>
        <dbReference type="Proteomes" id="UP001164746"/>
    </source>
</evidence>
<dbReference type="Pfam" id="PF00059">
    <property type="entry name" value="Lectin_C"/>
    <property type="match status" value="1"/>
</dbReference>
<organism evidence="2 3">
    <name type="scientific">Mya arenaria</name>
    <name type="common">Soft-shell clam</name>
    <dbReference type="NCBI Taxonomy" id="6604"/>
    <lineage>
        <taxon>Eukaryota</taxon>
        <taxon>Metazoa</taxon>
        <taxon>Spiralia</taxon>
        <taxon>Lophotrochozoa</taxon>
        <taxon>Mollusca</taxon>
        <taxon>Bivalvia</taxon>
        <taxon>Autobranchia</taxon>
        <taxon>Heteroconchia</taxon>
        <taxon>Euheterodonta</taxon>
        <taxon>Imparidentia</taxon>
        <taxon>Neoheterodontei</taxon>
        <taxon>Myida</taxon>
        <taxon>Myoidea</taxon>
        <taxon>Myidae</taxon>
        <taxon>Mya</taxon>
    </lineage>
</organism>
<dbReference type="SUPFAM" id="SSF56436">
    <property type="entry name" value="C-type lectin-like"/>
    <property type="match status" value="1"/>
</dbReference>
<dbReference type="EMBL" id="CP111017">
    <property type="protein sequence ID" value="WAR08895.1"/>
    <property type="molecule type" value="Genomic_DNA"/>
</dbReference>
<sequence>MSSTAVVPSIIKCVADCEYNDRCKSVFYGDDDGTCTLCSEVFNYYAERPAVAPANTKHLRPLQGSCPEGWWSFQYSCYTLTTASTGFQHDECVAMGAHAVYVESIEEQHFLAYTMKPATGERDLFLGYMKINNTLYLAGTLTLPTFTYFASGEGILAFERCVFFRSTQWADCSCGKNSKTVCEIEL</sequence>